<dbReference type="EMBL" id="CAXDID020000143">
    <property type="protein sequence ID" value="CAL6039739.1"/>
    <property type="molecule type" value="Genomic_DNA"/>
</dbReference>
<reference evidence="1" key="1">
    <citation type="submission" date="2023-06" db="EMBL/GenBank/DDBJ databases">
        <authorList>
            <person name="Kurt Z."/>
        </authorList>
    </citation>
    <scope>NUCLEOTIDE SEQUENCE</scope>
</reference>
<accession>A0AA86V3F9</accession>
<reference evidence="2 3" key="2">
    <citation type="submission" date="2024-07" db="EMBL/GenBank/DDBJ databases">
        <authorList>
            <person name="Akdeniz Z."/>
        </authorList>
    </citation>
    <scope>NUCLEOTIDE SEQUENCE [LARGE SCALE GENOMIC DNA]</scope>
</reference>
<comment type="caution">
    <text evidence="1">The sequence shown here is derived from an EMBL/GenBank/DDBJ whole genome shotgun (WGS) entry which is preliminary data.</text>
</comment>
<evidence type="ECO:0000313" key="1">
    <source>
        <dbReference type="EMBL" id="CAI9974846.1"/>
    </source>
</evidence>
<keyword evidence="1" id="KW-0238">DNA-binding</keyword>
<name>A0AA86V3F9_9EUKA</name>
<gene>
    <name evidence="2" type="ORF">HINF_LOCUS38000</name>
    <name evidence="1" type="ORF">HINF_LOCUS62491</name>
</gene>
<keyword evidence="3" id="KW-1185">Reference proteome</keyword>
<dbReference type="Proteomes" id="UP001642409">
    <property type="component" value="Unassembled WGS sequence"/>
</dbReference>
<organism evidence="1">
    <name type="scientific">Hexamita inflata</name>
    <dbReference type="NCBI Taxonomy" id="28002"/>
    <lineage>
        <taxon>Eukaryota</taxon>
        <taxon>Metamonada</taxon>
        <taxon>Diplomonadida</taxon>
        <taxon>Hexamitidae</taxon>
        <taxon>Hexamitinae</taxon>
        <taxon>Hexamita</taxon>
    </lineage>
</organism>
<dbReference type="AlphaFoldDB" id="A0AA86V3F9"/>
<dbReference type="SUPFAM" id="SSF46689">
    <property type="entry name" value="Homeodomain-like"/>
    <property type="match status" value="1"/>
</dbReference>
<proteinExistence type="predicted"/>
<protein>
    <submittedName>
        <fullName evidence="1">Homeobox-like domain superfamily</fullName>
    </submittedName>
    <submittedName>
        <fullName evidence="2">Homeobox-like_domain superfamily</fullName>
    </submittedName>
</protein>
<dbReference type="GO" id="GO:0003677">
    <property type="term" value="F:DNA binding"/>
    <property type="evidence" value="ECO:0007669"/>
    <property type="project" value="UniProtKB-KW"/>
</dbReference>
<dbReference type="InterPro" id="IPR009057">
    <property type="entry name" value="Homeodomain-like_sf"/>
</dbReference>
<dbReference type="EMBL" id="CATOUU010001155">
    <property type="protein sequence ID" value="CAI9974846.1"/>
    <property type="molecule type" value="Genomic_DNA"/>
</dbReference>
<keyword evidence="1" id="KW-0371">Homeobox</keyword>
<sequence>MSGTSNQRRFIDDEKLNNEGIAKVKKEQTEYKKEVKACSRSQSPVPIETYDFNLALKDLNQTKQQIEMRRVQRNAALELNIQYKIELAKMMREPFLILINQYRDQMEKDPTLNQLNYQKLNQEMLNQYQIELNKMMKDPTLDLNIKYHNDLDNLVDNQQDQKWVLQKLQENLFEQSYEQSQPSTFIDGSKSSKTVFSSQKSSKNLEDDSSNKSVPKSLWTFEENLKITKFIQFNLQQNNIQFDYDQLARQLNGRSLRACRDKCGVLMQKFGGTWSAQDIIKINNWFINNKLISQFIDTEIIEKMDIKQTTVIELGPRSEGVLQLIE</sequence>
<evidence type="ECO:0000313" key="3">
    <source>
        <dbReference type="Proteomes" id="UP001642409"/>
    </source>
</evidence>
<evidence type="ECO:0000313" key="2">
    <source>
        <dbReference type="EMBL" id="CAL6039739.1"/>
    </source>
</evidence>